<evidence type="ECO:0000256" key="8">
    <source>
        <dbReference type="ARBA" id="ARBA00022737"/>
    </source>
</evidence>
<dbReference type="EMBL" id="JACHWR010000001">
    <property type="protein sequence ID" value="MBB3041838.1"/>
    <property type="molecule type" value="Genomic_DNA"/>
</dbReference>
<keyword evidence="10 12" id="KW-0186">Copper</keyword>
<evidence type="ECO:0000256" key="5">
    <source>
        <dbReference type="ARBA" id="ARBA00011882"/>
    </source>
</evidence>
<feature type="transmembrane region" description="Helical" evidence="14">
    <location>
        <begin position="70"/>
        <end position="86"/>
    </location>
</feature>
<evidence type="ECO:0000256" key="1">
    <source>
        <dbReference type="ARBA" id="ARBA00001960"/>
    </source>
</evidence>
<feature type="transmembrane region" description="Helical" evidence="14">
    <location>
        <begin position="162"/>
        <end position="186"/>
    </location>
</feature>
<comment type="cofactor">
    <cofactor evidence="2 12">
        <name>Cu(2+)</name>
        <dbReference type="ChEBI" id="CHEBI:29036"/>
    </cofactor>
</comment>
<comment type="caution">
    <text evidence="17">The sequence shown here is derived from an EMBL/GenBank/DDBJ whole genome shotgun (WGS) entry which is preliminary data.</text>
</comment>
<keyword evidence="7 12" id="KW-0479">Metal-binding</keyword>
<feature type="binding site" description="type 1 copper site" evidence="12">
    <location>
        <position position="864"/>
    </location>
    <ligand>
        <name>Cu cation</name>
        <dbReference type="ChEBI" id="CHEBI:23378"/>
        <label>1</label>
    </ligand>
</feature>
<dbReference type="EC" id="1.7.2.1" evidence="5"/>
<evidence type="ECO:0000256" key="13">
    <source>
        <dbReference type="SAM" id="MobiDB-lite"/>
    </source>
</evidence>
<gene>
    <name evidence="17" type="ORF">FHU40_001639</name>
</gene>
<evidence type="ECO:0000259" key="16">
    <source>
        <dbReference type="Pfam" id="PF13473"/>
    </source>
</evidence>
<evidence type="ECO:0000256" key="14">
    <source>
        <dbReference type="SAM" id="Phobius"/>
    </source>
</evidence>
<feature type="transmembrane region" description="Helical" evidence="14">
    <location>
        <begin position="340"/>
        <end position="358"/>
    </location>
</feature>
<dbReference type="AlphaFoldDB" id="A0A7W4Z0F8"/>
<dbReference type="InterPro" id="IPR045087">
    <property type="entry name" value="Cu-oxidase_fam"/>
</dbReference>
<comment type="similarity">
    <text evidence="3">Belongs to the multicopper oxidase family.</text>
</comment>
<dbReference type="Pfam" id="PF13473">
    <property type="entry name" value="Cupredoxin_1"/>
    <property type="match status" value="1"/>
</dbReference>
<feature type="transmembrane region" description="Helical" evidence="14">
    <location>
        <begin position="206"/>
        <end position="226"/>
    </location>
</feature>
<keyword evidence="14" id="KW-1133">Transmembrane helix</keyword>
<dbReference type="PANTHER" id="PTHR11709">
    <property type="entry name" value="MULTI-COPPER OXIDASE"/>
    <property type="match status" value="1"/>
</dbReference>
<feature type="transmembrane region" description="Helical" evidence="14">
    <location>
        <begin position="297"/>
        <end position="319"/>
    </location>
</feature>
<feature type="transmembrane region" description="Helical" evidence="14">
    <location>
        <begin position="131"/>
        <end position="150"/>
    </location>
</feature>
<feature type="region of interest" description="Disordered" evidence="13">
    <location>
        <begin position="550"/>
        <end position="614"/>
    </location>
</feature>
<dbReference type="Gene3D" id="2.60.40.420">
    <property type="entry name" value="Cupredoxins - blue copper proteins"/>
    <property type="match status" value="3"/>
</dbReference>
<organism evidence="17 18">
    <name type="scientific">Nocardioides soli</name>
    <dbReference type="NCBI Taxonomy" id="1036020"/>
    <lineage>
        <taxon>Bacteria</taxon>
        <taxon>Bacillati</taxon>
        <taxon>Actinomycetota</taxon>
        <taxon>Actinomycetes</taxon>
        <taxon>Propionibacteriales</taxon>
        <taxon>Nocardioidaceae</taxon>
        <taxon>Nocardioides</taxon>
    </lineage>
</organism>
<feature type="binding site" description="type 1 copper site" evidence="12">
    <location>
        <position position="710"/>
    </location>
    <ligand>
        <name>Cu cation</name>
        <dbReference type="ChEBI" id="CHEBI:23378"/>
        <label>1</label>
    </ligand>
</feature>
<feature type="binding site" description="type 1 copper site" evidence="12">
    <location>
        <position position="723"/>
    </location>
    <ligand>
        <name>Cu cation</name>
        <dbReference type="ChEBI" id="CHEBI:23378"/>
        <label>1</label>
    </ligand>
</feature>
<feature type="compositionally biased region" description="Basic and acidic residues" evidence="13">
    <location>
        <begin position="559"/>
        <end position="580"/>
    </location>
</feature>
<dbReference type="Pfam" id="PF07732">
    <property type="entry name" value="Cu-oxidase_3"/>
    <property type="match status" value="1"/>
</dbReference>
<evidence type="ECO:0000256" key="3">
    <source>
        <dbReference type="ARBA" id="ARBA00010609"/>
    </source>
</evidence>
<dbReference type="CDD" id="cd04208">
    <property type="entry name" value="CuRO_2_CuNIR"/>
    <property type="match status" value="1"/>
</dbReference>
<evidence type="ECO:0000313" key="18">
    <source>
        <dbReference type="Proteomes" id="UP000589626"/>
    </source>
</evidence>
<evidence type="ECO:0000256" key="4">
    <source>
        <dbReference type="ARBA" id="ARBA00011233"/>
    </source>
</evidence>
<comment type="catalytic activity">
    <reaction evidence="11">
        <text>nitric oxide + Fe(III)-[cytochrome c] + H2O = Fe(II)-[cytochrome c] + nitrite + 2 H(+)</text>
        <dbReference type="Rhea" id="RHEA:15233"/>
        <dbReference type="Rhea" id="RHEA-COMP:10350"/>
        <dbReference type="Rhea" id="RHEA-COMP:14399"/>
        <dbReference type="ChEBI" id="CHEBI:15377"/>
        <dbReference type="ChEBI" id="CHEBI:15378"/>
        <dbReference type="ChEBI" id="CHEBI:16301"/>
        <dbReference type="ChEBI" id="CHEBI:16480"/>
        <dbReference type="ChEBI" id="CHEBI:29033"/>
        <dbReference type="ChEBI" id="CHEBI:29034"/>
        <dbReference type="EC" id="1.7.2.1"/>
    </reaction>
</comment>
<feature type="binding site" description="type 1 copper site" evidence="12">
    <location>
        <position position="670"/>
    </location>
    <ligand>
        <name>Cu cation</name>
        <dbReference type="ChEBI" id="CHEBI:23378"/>
        <label>1</label>
    </ligand>
</feature>
<feature type="transmembrane region" description="Helical" evidence="14">
    <location>
        <begin position="262"/>
        <end position="285"/>
    </location>
</feature>
<keyword evidence="14" id="KW-0812">Transmembrane</keyword>
<evidence type="ECO:0000313" key="17">
    <source>
        <dbReference type="EMBL" id="MBB3041838.1"/>
    </source>
</evidence>
<sequence length="883" mass="92502">MSRGFSPWRDLPALLWLLAIPVVAFAHPVIPEPRWLLLHLLLLGAVTHSIVVWSQHFTDTLLHVPSARQSRLLVLLNLGALAVMVGTQAAHWPITLVGASAVAGAVVWHAGRLVRQLRRALPARFAGVVRYYVAAAALLPVGATLGVLLARGLADPWHGRVLLAHVAVNLLGWVGLTVTGTVVTLWPTMLRTRLGTGSDAALRRALPVLLVGVAVVVVGCLLGRWQLAAVGLAGYVAGAVLVGLPLLEAARRKPPASHPTWSLGAGLLWLLGCLVAWTAILALGGDADLVHERFTALVPYLAAGFVAQVLLGALGHLVPMALGGGGQAVRAAGAVLDRGGAFRIAAVNLGLVVCLLPAPSAVRVACSLVVLLALAAELPLLVLAIRASHRARRDGDGPPVPEPAEAPMRRRRALGSAVAGTAVVVLAVAAGVAVDPVALSTGRVASAANGVVPTGHTTTVRVEAADMRFTPDEIEVPAGDRLVIEVVNTDTDVHDLVLETGADSGRLAGGETARVDVGVVGRDLDGWCSVVGHRQMGMTLTVRVTGAAADRAGSSGDDMSGHDMSGHDMSGHDMSGHDMSGDQGDDAAYDPMAEPEPGFRARDPELPPLHGTRPQTHRLTLTVSEVEREVAPGVTQRLWTYDGSAPGPVLHGRVGDRFVVTLVNDGTIGHSIDFHAGALAPDRPMRTIAPGESLTYRFTAERAGIWMYHCSTMPMSVHIANGMYGAVVIEPRDLGPVDRSFLLVQGENYYGPQGGTVDADKVLAEEPDAVVFNGYANQYDHDPLRVAAGDRVRIWVLDAGPNRATSFHVVGGQFSTTWAEGAYLLRDGGPTGVGGAQALALAPAQGGFVELELPEPGHYPFVSHVMVDAERGAHGIIEVTGER</sequence>
<evidence type="ECO:0000256" key="10">
    <source>
        <dbReference type="ARBA" id="ARBA00023008"/>
    </source>
</evidence>
<accession>A0A7W4Z0F8</accession>
<feature type="domain" description="Plastocyanin-like" evidence="15">
    <location>
        <begin position="623"/>
        <end position="732"/>
    </location>
</feature>
<evidence type="ECO:0000256" key="12">
    <source>
        <dbReference type="PIRSR" id="PIRSR601287-1"/>
    </source>
</evidence>
<keyword evidence="14" id="KW-0472">Membrane</keyword>
<keyword evidence="9 17" id="KW-0560">Oxidoreductase</keyword>
<dbReference type="InterPro" id="IPR028096">
    <property type="entry name" value="EfeO_Cupredoxin"/>
</dbReference>
<feature type="binding site" description="type 1 copper site" evidence="12">
    <location>
        <position position="718"/>
    </location>
    <ligand>
        <name>Cu cation</name>
        <dbReference type="ChEBI" id="CHEBI:23378"/>
        <label>1</label>
    </ligand>
</feature>
<feature type="binding site" description="type 1 copper site" evidence="12">
    <location>
        <position position="709"/>
    </location>
    <ligand>
        <name>Cu cation</name>
        <dbReference type="ChEBI" id="CHEBI:23378"/>
        <label>1</label>
    </ligand>
</feature>
<dbReference type="PRINTS" id="PR00695">
    <property type="entry name" value="CUNO2RDTASE"/>
</dbReference>
<comment type="subunit">
    <text evidence="4">Homotrimer.</text>
</comment>
<dbReference type="CDD" id="cd11020">
    <property type="entry name" value="CuRO_1_CuNIR"/>
    <property type="match status" value="1"/>
</dbReference>
<dbReference type="RefSeq" id="WP_183591697.1">
    <property type="nucleotide sequence ID" value="NZ_JACHWR010000001.1"/>
</dbReference>
<feature type="transmembrane region" description="Helical" evidence="14">
    <location>
        <begin position="364"/>
        <end position="385"/>
    </location>
</feature>
<dbReference type="PANTHER" id="PTHR11709:SF394">
    <property type="entry name" value="FI03373P-RELATED"/>
    <property type="match status" value="1"/>
</dbReference>
<dbReference type="SUPFAM" id="SSF49503">
    <property type="entry name" value="Cupredoxins"/>
    <property type="match status" value="3"/>
</dbReference>
<keyword evidence="18" id="KW-1185">Reference proteome</keyword>
<feature type="transmembrane region" description="Helical" evidence="14">
    <location>
        <begin position="92"/>
        <end position="110"/>
    </location>
</feature>
<evidence type="ECO:0000256" key="2">
    <source>
        <dbReference type="ARBA" id="ARBA00001973"/>
    </source>
</evidence>
<evidence type="ECO:0000256" key="9">
    <source>
        <dbReference type="ARBA" id="ARBA00023002"/>
    </source>
</evidence>
<name>A0A7W4Z0F8_9ACTN</name>
<evidence type="ECO:0000259" key="15">
    <source>
        <dbReference type="Pfam" id="PF07732"/>
    </source>
</evidence>
<dbReference type="InterPro" id="IPR001287">
    <property type="entry name" value="NO2-reductase_Cu"/>
</dbReference>
<comment type="cofactor">
    <cofactor evidence="1 12">
        <name>Cu(+)</name>
        <dbReference type="ChEBI" id="CHEBI:49552"/>
    </cofactor>
</comment>
<dbReference type="Proteomes" id="UP000589626">
    <property type="component" value="Unassembled WGS sequence"/>
</dbReference>
<evidence type="ECO:0000256" key="6">
    <source>
        <dbReference type="ARBA" id="ARBA00017290"/>
    </source>
</evidence>
<feature type="domain" description="EfeO-type cupredoxin-like" evidence="16">
    <location>
        <begin position="454"/>
        <end position="517"/>
    </location>
</feature>
<feature type="transmembrane region" description="Helical" evidence="14">
    <location>
        <begin position="413"/>
        <end position="434"/>
    </location>
</feature>
<feature type="transmembrane region" description="Helical" evidence="14">
    <location>
        <begin position="36"/>
        <end position="58"/>
    </location>
</feature>
<protein>
    <recommendedName>
        <fullName evidence="6">Copper-containing nitrite reductase</fullName>
        <ecNumber evidence="5">1.7.2.1</ecNumber>
    </recommendedName>
</protein>
<dbReference type="GO" id="GO:0050421">
    <property type="term" value="F:nitrite reductase (NO-forming) activity"/>
    <property type="evidence" value="ECO:0007669"/>
    <property type="project" value="UniProtKB-EC"/>
</dbReference>
<dbReference type="GO" id="GO:0005507">
    <property type="term" value="F:copper ion binding"/>
    <property type="evidence" value="ECO:0007669"/>
    <property type="project" value="InterPro"/>
</dbReference>
<feature type="transmembrane region" description="Helical" evidence="14">
    <location>
        <begin position="232"/>
        <end position="250"/>
    </location>
</feature>
<dbReference type="InterPro" id="IPR008972">
    <property type="entry name" value="Cupredoxin"/>
</dbReference>
<evidence type="ECO:0000256" key="7">
    <source>
        <dbReference type="ARBA" id="ARBA00022723"/>
    </source>
</evidence>
<dbReference type="InterPro" id="IPR011707">
    <property type="entry name" value="Cu-oxidase-like_N"/>
</dbReference>
<keyword evidence="8" id="KW-0677">Repeat</keyword>
<evidence type="ECO:0000256" key="11">
    <source>
        <dbReference type="ARBA" id="ARBA00049340"/>
    </source>
</evidence>
<reference evidence="17 18" key="1">
    <citation type="submission" date="2020-08" db="EMBL/GenBank/DDBJ databases">
        <title>Sequencing the genomes of 1000 actinobacteria strains.</title>
        <authorList>
            <person name="Klenk H.-P."/>
        </authorList>
    </citation>
    <scope>NUCLEOTIDE SEQUENCE [LARGE SCALE GENOMIC DNA]</scope>
    <source>
        <strain evidence="17 18">DSM 105498</strain>
    </source>
</reference>
<proteinExistence type="inferred from homology"/>
<feature type="binding site" description="type 1 copper site" evidence="12">
    <location>
        <position position="675"/>
    </location>
    <ligand>
        <name>Cu cation</name>
        <dbReference type="ChEBI" id="CHEBI:23378"/>
        <label>1</label>
    </ligand>
</feature>